<dbReference type="SUPFAM" id="SSF54862">
    <property type="entry name" value="4Fe-4S ferredoxins"/>
    <property type="match status" value="1"/>
</dbReference>
<reference evidence="1" key="1">
    <citation type="submission" date="2020-10" db="EMBL/GenBank/DDBJ databases">
        <authorList>
            <person name="Gilroy R."/>
        </authorList>
    </citation>
    <scope>NUCLEOTIDE SEQUENCE</scope>
    <source>
        <strain evidence="1">E3-2379</strain>
    </source>
</reference>
<dbReference type="Proteomes" id="UP000823618">
    <property type="component" value="Unassembled WGS sequence"/>
</dbReference>
<dbReference type="AlphaFoldDB" id="A0A9D9I0J3"/>
<sequence>MKKLQVSKECIACGSCFAMTELIVEAEDGKAIPNVKVGIDESKWKQVEELIRICPVNAISVVDGGRTNKISTAGVEEIKKKAIQELKDWKEVEPPKKEAILFRMEEYDIPLPYASGQYNYAYSTYERARRAARDELDRIMYSKVKVLMQKIIMEYKAKYLQKYFTTECEESYYTELNKKVEHFLEEIATEIKIISNGTVKLPSDFTKFDAYPDSNSSSVRRMMEKHEIYGEDIVERAKREFDSNSYCKLSSYESYFDVDSMEEYVGSGFFGDKYKETWAYTNMEEAIKEIANDVKDAVRYTDIDERALIPLTNLIREYNQKFDELRKEKIEILKNL</sequence>
<dbReference type="Gene3D" id="3.30.70.20">
    <property type="match status" value="1"/>
</dbReference>
<accession>A0A9D9I0J3</accession>
<protein>
    <submittedName>
        <fullName evidence="1">Ferredoxin</fullName>
    </submittedName>
</protein>
<proteinExistence type="predicted"/>
<name>A0A9D9I0J3_9FIRM</name>
<reference evidence="1" key="2">
    <citation type="journal article" date="2021" name="PeerJ">
        <title>Extensive microbial diversity within the chicken gut microbiome revealed by metagenomics and culture.</title>
        <authorList>
            <person name="Gilroy R."/>
            <person name="Ravi A."/>
            <person name="Getino M."/>
            <person name="Pursley I."/>
            <person name="Horton D.L."/>
            <person name="Alikhan N.F."/>
            <person name="Baker D."/>
            <person name="Gharbi K."/>
            <person name="Hall N."/>
            <person name="Watson M."/>
            <person name="Adriaenssens E.M."/>
            <person name="Foster-Nyarko E."/>
            <person name="Jarju S."/>
            <person name="Secka A."/>
            <person name="Antonio M."/>
            <person name="Oren A."/>
            <person name="Chaudhuri R.R."/>
            <person name="La Ragione R."/>
            <person name="Hildebrand F."/>
            <person name="Pallen M.J."/>
        </authorList>
    </citation>
    <scope>NUCLEOTIDE SEQUENCE</scope>
    <source>
        <strain evidence="1">E3-2379</strain>
    </source>
</reference>
<dbReference type="Pfam" id="PF13459">
    <property type="entry name" value="Fer4_15"/>
    <property type="match status" value="1"/>
</dbReference>
<dbReference type="EMBL" id="JADIML010000161">
    <property type="protein sequence ID" value="MBO8463435.1"/>
    <property type="molecule type" value="Genomic_DNA"/>
</dbReference>
<evidence type="ECO:0000313" key="1">
    <source>
        <dbReference type="EMBL" id="MBO8463435.1"/>
    </source>
</evidence>
<gene>
    <name evidence="1" type="ORF">IAC13_05830</name>
</gene>
<evidence type="ECO:0000313" key="2">
    <source>
        <dbReference type="Proteomes" id="UP000823618"/>
    </source>
</evidence>
<comment type="caution">
    <text evidence="1">The sequence shown here is derived from an EMBL/GenBank/DDBJ whole genome shotgun (WGS) entry which is preliminary data.</text>
</comment>
<organism evidence="1 2">
    <name type="scientific">Candidatus Scybalomonas excrementavium</name>
    <dbReference type="NCBI Taxonomy" id="2840943"/>
    <lineage>
        <taxon>Bacteria</taxon>
        <taxon>Bacillati</taxon>
        <taxon>Bacillota</taxon>
        <taxon>Clostridia</taxon>
        <taxon>Lachnospirales</taxon>
        <taxon>Lachnospiraceae</taxon>
        <taxon>Lachnospiraceae incertae sedis</taxon>
        <taxon>Candidatus Scybalomonas</taxon>
    </lineage>
</organism>